<evidence type="ECO:0000313" key="2">
    <source>
        <dbReference type="Proteomes" id="UP000557307"/>
    </source>
</evidence>
<dbReference type="EMBL" id="JACHGF010000003">
    <property type="protein sequence ID" value="MBB5284439.1"/>
    <property type="molecule type" value="Genomic_DNA"/>
</dbReference>
<sequence length="363" mass="40012">MALTDIQAIAGYAGMYYQKIIREIMNGLDIANDLYLMRNVTAPRNLWGFDAAEGMRPLDYTVEDTNKGNGTFNSRKLEPEIAMKLLKIYPEELRDTFISEVLSEKAVDLPASFAAYFWAEHGKKVAAEINNNAYMGISAAGVAAFNPATVYTAGNKVRYTTSEGKEYFEATATTQAGETPISHPGKWKNINAKCLAKGLGTLIAEEITANKLTNVSSTGAITQADSLDQIDGEMWADIPELVKNAPGGVTFLMSHAKYDLRVAKLRSLKNAGGFYTEADIDRYKNEIIDSHGRGKIKPVSWLHGSGRVIWTIDKNLVMGTNQLPGANPFSRFIEGLQHTKTIMKVITCYQIQDLRYMGVNDVA</sequence>
<dbReference type="Gene3D" id="2.10.10.20">
    <property type="entry name" value="Carbohydrate-binding module superfamily 5/12"/>
    <property type="match status" value="1"/>
</dbReference>
<comment type="caution">
    <text evidence="1">The sequence shown here is derived from an EMBL/GenBank/DDBJ whole genome shotgun (WGS) entry which is preliminary data.</text>
</comment>
<dbReference type="RefSeq" id="WP_184174378.1">
    <property type="nucleotide sequence ID" value="NZ_JACHGF010000003.1"/>
</dbReference>
<proteinExistence type="predicted"/>
<gene>
    <name evidence="1" type="ORF">HNQ92_002582</name>
</gene>
<protein>
    <submittedName>
        <fullName evidence="1">Uncharacterized protein</fullName>
    </submittedName>
</protein>
<dbReference type="AlphaFoldDB" id="A0A840TXR7"/>
<reference evidence="1 2" key="1">
    <citation type="submission" date="2020-08" db="EMBL/GenBank/DDBJ databases">
        <title>Genomic Encyclopedia of Type Strains, Phase IV (KMG-IV): sequencing the most valuable type-strain genomes for metagenomic binning, comparative biology and taxonomic classification.</title>
        <authorList>
            <person name="Goeker M."/>
        </authorList>
    </citation>
    <scope>NUCLEOTIDE SEQUENCE [LARGE SCALE GENOMIC DNA]</scope>
    <source>
        <strain evidence="1 2">DSM 105074</strain>
    </source>
</reference>
<name>A0A840TXR7_9BACT</name>
<evidence type="ECO:0000313" key="1">
    <source>
        <dbReference type="EMBL" id="MBB5284439.1"/>
    </source>
</evidence>
<dbReference type="Proteomes" id="UP000557307">
    <property type="component" value="Unassembled WGS sequence"/>
</dbReference>
<organism evidence="1 2">
    <name type="scientific">Rhabdobacter roseus</name>
    <dbReference type="NCBI Taxonomy" id="1655419"/>
    <lineage>
        <taxon>Bacteria</taxon>
        <taxon>Pseudomonadati</taxon>
        <taxon>Bacteroidota</taxon>
        <taxon>Cytophagia</taxon>
        <taxon>Cytophagales</taxon>
        <taxon>Cytophagaceae</taxon>
        <taxon>Rhabdobacter</taxon>
    </lineage>
</organism>
<accession>A0A840TXR7</accession>
<keyword evidence="2" id="KW-1185">Reference proteome</keyword>